<comment type="caution">
    <text evidence="2">The sequence shown here is derived from an EMBL/GenBank/DDBJ whole genome shotgun (WGS) entry which is preliminary data.</text>
</comment>
<organism evidence="2 3">
    <name type="scientific">Facklamia languida CCUG 37842</name>
    <dbReference type="NCBI Taxonomy" id="883113"/>
    <lineage>
        <taxon>Bacteria</taxon>
        <taxon>Bacillati</taxon>
        <taxon>Bacillota</taxon>
        <taxon>Bacilli</taxon>
        <taxon>Lactobacillales</taxon>
        <taxon>Aerococcaceae</taxon>
        <taxon>Facklamia</taxon>
    </lineage>
</organism>
<proteinExistence type="predicted"/>
<dbReference type="Proteomes" id="UP000006190">
    <property type="component" value="Unassembled WGS sequence"/>
</dbReference>
<dbReference type="STRING" id="883113.HMPREF9708_00969"/>
<evidence type="ECO:0000256" key="1">
    <source>
        <dbReference type="SAM" id="Phobius"/>
    </source>
</evidence>
<reference evidence="2 3" key="1">
    <citation type="submission" date="2012-01" db="EMBL/GenBank/DDBJ databases">
        <title>The Genome Sequence of Facklamia languida CCUG 37842.</title>
        <authorList>
            <consortium name="The Broad Institute Genome Sequencing Platform"/>
            <person name="Earl A."/>
            <person name="Ward D."/>
            <person name="Feldgarden M."/>
            <person name="Gevers D."/>
            <person name="Huys G."/>
            <person name="Young S.K."/>
            <person name="Zeng Q."/>
            <person name="Gargeya S."/>
            <person name="Fitzgerald M."/>
            <person name="Haas B."/>
            <person name="Abouelleil A."/>
            <person name="Alvarado L."/>
            <person name="Arachchi H.M."/>
            <person name="Berlin A."/>
            <person name="Chapman S.B."/>
            <person name="Gearin G."/>
            <person name="Goldberg J."/>
            <person name="Griggs A."/>
            <person name="Gujja S."/>
            <person name="Hansen M."/>
            <person name="Heiman D."/>
            <person name="Howarth C."/>
            <person name="Larimer J."/>
            <person name="Lui A."/>
            <person name="MacDonald P.J.P."/>
            <person name="McCowen C."/>
            <person name="Montmayeur A."/>
            <person name="Murphy C."/>
            <person name="Neiman D."/>
            <person name="Pearson M."/>
            <person name="Priest M."/>
            <person name="Roberts A."/>
            <person name="Saif S."/>
            <person name="Shea T."/>
            <person name="Sisk P."/>
            <person name="Stolte C."/>
            <person name="Sykes S."/>
            <person name="Wortman J."/>
            <person name="Nusbaum C."/>
            <person name="Birren B."/>
        </authorList>
    </citation>
    <scope>NUCLEOTIDE SEQUENCE [LARGE SCALE GENOMIC DNA]</scope>
    <source>
        <strain evidence="2 3">CCUG 37842</strain>
    </source>
</reference>
<keyword evidence="1" id="KW-0472">Membrane</keyword>
<feature type="transmembrane region" description="Helical" evidence="1">
    <location>
        <begin position="32"/>
        <end position="49"/>
    </location>
</feature>
<feature type="transmembrane region" description="Helical" evidence="1">
    <location>
        <begin position="9"/>
        <end position="26"/>
    </location>
</feature>
<keyword evidence="3" id="KW-1185">Reference proteome</keyword>
<keyword evidence="1" id="KW-1133">Transmembrane helix</keyword>
<evidence type="ECO:0000313" key="3">
    <source>
        <dbReference type="Proteomes" id="UP000006190"/>
    </source>
</evidence>
<protein>
    <submittedName>
        <fullName evidence="2">Uncharacterized protein</fullName>
    </submittedName>
</protein>
<dbReference type="EMBL" id="AGEG01000012">
    <property type="protein sequence ID" value="EHR36934.1"/>
    <property type="molecule type" value="Genomic_DNA"/>
</dbReference>
<dbReference type="AlphaFoldDB" id="H3NJD0"/>
<evidence type="ECO:0000313" key="2">
    <source>
        <dbReference type="EMBL" id="EHR36934.1"/>
    </source>
</evidence>
<name>H3NJD0_9LACT</name>
<gene>
    <name evidence="2" type="ORF">HMPREF9708_00969</name>
</gene>
<dbReference type="HOGENOM" id="CLU_3030585_0_0_9"/>
<keyword evidence="1" id="KW-0812">Transmembrane</keyword>
<sequence length="57" mass="6584">MSKDLIKLVGYNLLTLTVVYVLTLLANIEFKWWIVIAMTSSSFIVSKYLENKNKKDS</sequence>
<accession>H3NJD0</accession>